<name>A0A0H5RPE0_9MYCO</name>
<organism evidence="2 3">
    <name type="scientific">Mycolicibacterium neworleansense</name>
    <dbReference type="NCBI Taxonomy" id="146018"/>
    <lineage>
        <taxon>Bacteria</taxon>
        <taxon>Bacillati</taxon>
        <taxon>Actinomycetota</taxon>
        <taxon>Actinomycetes</taxon>
        <taxon>Mycobacteriales</taxon>
        <taxon>Mycobacteriaceae</taxon>
        <taxon>Mycolicibacterium</taxon>
    </lineage>
</organism>
<evidence type="ECO:0008006" key="4">
    <source>
        <dbReference type="Google" id="ProtNLM"/>
    </source>
</evidence>
<keyword evidence="3" id="KW-1185">Reference proteome</keyword>
<feature type="signal peptide" evidence="1">
    <location>
        <begin position="1"/>
        <end position="26"/>
    </location>
</feature>
<accession>A0A0H5RPE0</accession>
<gene>
    <name evidence="2" type="ORF">BN2156_02192</name>
</gene>
<protein>
    <recommendedName>
        <fullName evidence="4">Secreted protein</fullName>
    </recommendedName>
</protein>
<feature type="chain" id="PRO_5039484395" description="Secreted protein" evidence="1">
    <location>
        <begin position="27"/>
        <end position="159"/>
    </location>
</feature>
<evidence type="ECO:0000313" key="2">
    <source>
        <dbReference type="EMBL" id="CRZ15332.1"/>
    </source>
</evidence>
<evidence type="ECO:0000256" key="1">
    <source>
        <dbReference type="SAM" id="SignalP"/>
    </source>
</evidence>
<keyword evidence="1" id="KW-0732">Signal</keyword>
<reference evidence="3" key="1">
    <citation type="submission" date="2015-07" db="EMBL/GenBank/DDBJ databases">
        <authorList>
            <person name="Urmite Genomes"/>
        </authorList>
    </citation>
    <scope>NUCLEOTIDE SEQUENCE [LARGE SCALE GENOMIC DNA]</scope>
    <source>
        <strain evidence="3">type strain: ATCC 49404</strain>
    </source>
</reference>
<dbReference type="AlphaFoldDB" id="A0A0H5RPE0"/>
<proteinExistence type="predicted"/>
<evidence type="ECO:0000313" key="3">
    <source>
        <dbReference type="Proteomes" id="UP000199147"/>
    </source>
</evidence>
<dbReference type="STRING" id="146018.BN2156_02192"/>
<dbReference type="EMBL" id="CWKH01000001">
    <property type="protein sequence ID" value="CRZ15332.1"/>
    <property type="molecule type" value="Genomic_DNA"/>
</dbReference>
<sequence precursor="true">MQGVALCGRMVTAASAVMMASMVATAGPALADPKVPNDVWIQCAAFSGSNTQWPHVLSGCDSRSGENGAGQTVRTAPGTETIRWSAPFESGKSFQLVNIANTVVGPSADCPADHPVKANVSGSIEAGGQYGGSPVTAVICANGTDFLMQPGTLFVIHKA</sequence>
<dbReference type="Proteomes" id="UP000199147">
    <property type="component" value="Unassembled WGS sequence"/>
</dbReference>